<evidence type="ECO:0000313" key="4">
    <source>
        <dbReference type="EMBL" id="RKN26765.1"/>
    </source>
</evidence>
<sequence>MNPPPHRECHRRHPRPPALDRPMRYAHHTGLLARGPWLPLLLALGALAATVTPALAGPPRDPRPGPGPVPAFTPGGPATTSGDLTAAGAEIYEGHAFDTCDAPSAAAMRDWLDSPYRAVGVYIGGRGRACSAQPNLTPDWVADVDSMGWRLLPLYVGSQAPCVRDDDKSRVPIDATRPRQQGAAEAADAIAAAESLGLAPGSPIYLDMEDYDQRDGACADTTLAFVQAFSRHLTDRGWIPGFYSSATSGIAHLEDARVSGAADLPDVLWYARWRTAPTLVDEPVLDPGAWQPHRRIHQYEGDVTETHGGRSMRVDRNVVHAPVAVLHNDHQVNP</sequence>
<dbReference type="EMBL" id="RBDX01000016">
    <property type="protein sequence ID" value="RKN07217.1"/>
    <property type="molecule type" value="Genomic_DNA"/>
</dbReference>
<dbReference type="EMBL" id="RBDY01000002">
    <property type="protein sequence ID" value="RKN26765.1"/>
    <property type="molecule type" value="Genomic_DNA"/>
</dbReference>
<dbReference type="Gene3D" id="3.20.20.80">
    <property type="entry name" value="Glycosidases"/>
    <property type="match status" value="1"/>
</dbReference>
<keyword evidence="5" id="KW-1185">Reference proteome</keyword>
<accession>A0A3A9WM39</accession>
<dbReference type="Pfam" id="PF08924">
    <property type="entry name" value="Rv2525c_GlyHyd-like"/>
    <property type="match status" value="1"/>
</dbReference>
<feature type="domain" description="Rv2525c-like glycoside hydrolase-like" evidence="2">
    <location>
        <begin position="110"/>
        <end position="319"/>
    </location>
</feature>
<protein>
    <submittedName>
        <fullName evidence="3">DUF1906 domain-containing protein</fullName>
    </submittedName>
</protein>
<dbReference type="Proteomes" id="UP000268652">
    <property type="component" value="Unassembled WGS sequence"/>
</dbReference>
<dbReference type="SUPFAM" id="SSF51445">
    <property type="entry name" value="(Trans)glycosidases"/>
    <property type="match status" value="1"/>
</dbReference>
<proteinExistence type="predicted"/>
<evidence type="ECO:0000259" key="2">
    <source>
        <dbReference type="Pfam" id="PF08924"/>
    </source>
</evidence>
<dbReference type="InterPro" id="IPR015020">
    <property type="entry name" value="Rv2525c-like_Glyco_Hydro-like"/>
</dbReference>
<dbReference type="OrthoDB" id="5171321at2"/>
<dbReference type="AlphaFoldDB" id="A0A3A9WM39"/>
<feature type="region of interest" description="Disordered" evidence="1">
    <location>
        <begin position="1"/>
        <end position="22"/>
    </location>
</feature>
<dbReference type="Proteomes" id="UP000275024">
    <property type="component" value="Unassembled WGS sequence"/>
</dbReference>
<evidence type="ECO:0000313" key="5">
    <source>
        <dbReference type="Proteomes" id="UP000268652"/>
    </source>
</evidence>
<feature type="region of interest" description="Disordered" evidence="1">
    <location>
        <begin position="55"/>
        <end position="81"/>
    </location>
</feature>
<name>A0A3A9WM39_9ACTN</name>
<gene>
    <name evidence="4" type="ORF">D7318_05305</name>
    <name evidence="3" type="ORF">D7319_19245</name>
</gene>
<dbReference type="InterPro" id="IPR017853">
    <property type="entry name" value="GH"/>
</dbReference>
<evidence type="ECO:0000313" key="6">
    <source>
        <dbReference type="Proteomes" id="UP000275024"/>
    </source>
</evidence>
<reference evidence="5 6" key="1">
    <citation type="submission" date="2018-09" db="EMBL/GenBank/DDBJ databases">
        <title>Streptomyces sp. nov. DS1-2, an endophytic actinomycete isolated from roots of Dendrobium scabrilingue.</title>
        <authorList>
            <person name="Kuncharoen N."/>
            <person name="Kudo T."/>
            <person name="Ohkuma M."/>
            <person name="Yuki M."/>
            <person name="Tanasupawat S."/>
        </authorList>
    </citation>
    <scope>NUCLEOTIDE SEQUENCE [LARGE SCALE GENOMIC DNA]</scope>
    <source>
        <strain evidence="3 6">AZ1-7</strain>
        <strain evidence="4 5">DS1-2</strain>
    </source>
</reference>
<organism evidence="3 6">
    <name type="scientific">Streptomyces radicis</name>
    <dbReference type="NCBI Taxonomy" id="1750517"/>
    <lineage>
        <taxon>Bacteria</taxon>
        <taxon>Bacillati</taxon>
        <taxon>Actinomycetota</taxon>
        <taxon>Actinomycetes</taxon>
        <taxon>Kitasatosporales</taxon>
        <taxon>Streptomycetaceae</taxon>
        <taxon>Streptomyces</taxon>
    </lineage>
</organism>
<evidence type="ECO:0000256" key="1">
    <source>
        <dbReference type="SAM" id="MobiDB-lite"/>
    </source>
</evidence>
<comment type="caution">
    <text evidence="3">The sequence shown here is derived from an EMBL/GenBank/DDBJ whole genome shotgun (WGS) entry which is preliminary data.</text>
</comment>
<evidence type="ECO:0000313" key="3">
    <source>
        <dbReference type="EMBL" id="RKN07217.1"/>
    </source>
</evidence>